<feature type="non-terminal residue" evidence="1">
    <location>
        <position position="1"/>
    </location>
</feature>
<evidence type="ECO:0000313" key="2">
    <source>
        <dbReference type="Proteomes" id="UP000799118"/>
    </source>
</evidence>
<reference evidence="1" key="1">
    <citation type="journal article" date="2019" name="Environ. Microbiol.">
        <title>Fungal ecological strategies reflected in gene transcription - a case study of two litter decomposers.</title>
        <authorList>
            <person name="Barbi F."/>
            <person name="Kohler A."/>
            <person name="Barry K."/>
            <person name="Baskaran P."/>
            <person name="Daum C."/>
            <person name="Fauchery L."/>
            <person name="Ihrmark K."/>
            <person name="Kuo A."/>
            <person name="LaButti K."/>
            <person name="Lipzen A."/>
            <person name="Morin E."/>
            <person name="Grigoriev I.V."/>
            <person name="Henrissat B."/>
            <person name="Lindahl B."/>
            <person name="Martin F."/>
        </authorList>
    </citation>
    <scope>NUCLEOTIDE SEQUENCE</scope>
    <source>
        <strain evidence="1">JB14</strain>
    </source>
</reference>
<dbReference type="EMBL" id="ML769558">
    <property type="protein sequence ID" value="KAE9394028.1"/>
    <property type="molecule type" value="Genomic_DNA"/>
</dbReference>
<proteinExistence type="predicted"/>
<accession>A0A6A4H8N9</accession>
<dbReference type="AlphaFoldDB" id="A0A6A4H8N9"/>
<name>A0A6A4H8N9_9AGAR</name>
<protein>
    <submittedName>
        <fullName evidence="1">Uncharacterized protein</fullName>
    </submittedName>
</protein>
<dbReference type="OrthoDB" id="1715602at2759"/>
<evidence type="ECO:0000313" key="1">
    <source>
        <dbReference type="EMBL" id="KAE9394028.1"/>
    </source>
</evidence>
<dbReference type="Proteomes" id="UP000799118">
    <property type="component" value="Unassembled WGS sequence"/>
</dbReference>
<keyword evidence="2" id="KW-1185">Reference proteome</keyword>
<sequence length="62" mass="7158">GQILISHLCNRLHSNTICALMCFGDWSRFDLFMPVELEAMLKEEDDDAQESKLFVDNELILV</sequence>
<organism evidence="1 2">
    <name type="scientific">Gymnopus androsaceus JB14</name>
    <dbReference type="NCBI Taxonomy" id="1447944"/>
    <lineage>
        <taxon>Eukaryota</taxon>
        <taxon>Fungi</taxon>
        <taxon>Dikarya</taxon>
        <taxon>Basidiomycota</taxon>
        <taxon>Agaricomycotina</taxon>
        <taxon>Agaricomycetes</taxon>
        <taxon>Agaricomycetidae</taxon>
        <taxon>Agaricales</taxon>
        <taxon>Marasmiineae</taxon>
        <taxon>Omphalotaceae</taxon>
        <taxon>Gymnopus</taxon>
    </lineage>
</organism>
<gene>
    <name evidence="1" type="ORF">BT96DRAFT_828261</name>
</gene>